<evidence type="ECO:0000256" key="7">
    <source>
        <dbReference type="ARBA" id="ARBA00023136"/>
    </source>
</evidence>
<feature type="transmembrane region" description="Helical" evidence="9">
    <location>
        <begin position="209"/>
        <end position="229"/>
    </location>
</feature>
<evidence type="ECO:0000256" key="4">
    <source>
        <dbReference type="ARBA" id="ARBA00019078"/>
    </source>
</evidence>
<feature type="domain" description="Methylamine utilisation protein MauE" evidence="10">
    <location>
        <begin position="139"/>
        <end position="266"/>
    </location>
</feature>
<dbReference type="InterPro" id="IPR036249">
    <property type="entry name" value="Thioredoxin-like_sf"/>
</dbReference>
<evidence type="ECO:0000256" key="6">
    <source>
        <dbReference type="ARBA" id="ARBA00022989"/>
    </source>
</evidence>
<dbReference type="EMBL" id="WHJH01000037">
    <property type="protein sequence ID" value="NHZ91975.1"/>
    <property type="molecule type" value="Genomic_DNA"/>
</dbReference>
<dbReference type="Pfam" id="PF07291">
    <property type="entry name" value="MauE"/>
    <property type="match status" value="1"/>
</dbReference>
<dbReference type="SUPFAM" id="SSF52833">
    <property type="entry name" value="Thioredoxin-like"/>
    <property type="match status" value="1"/>
</dbReference>
<evidence type="ECO:0000256" key="5">
    <source>
        <dbReference type="ARBA" id="ARBA00022692"/>
    </source>
</evidence>
<keyword evidence="7 9" id="KW-0472">Membrane</keyword>
<feature type="transmembrane region" description="Helical" evidence="9">
    <location>
        <begin position="181"/>
        <end position="203"/>
    </location>
</feature>
<evidence type="ECO:0000256" key="8">
    <source>
        <dbReference type="SAM" id="MobiDB-lite"/>
    </source>
</evidence>
<reference evidence="11 12" key="1">
    <citation type="submission" date="2019-10" db="EMBL/GenBank/DDBJ databases">
        <title>Taxonomy of Antarctic Massilia spp.: description of Massilia rubra sp. nov., Massilia aquatica sp. nov., Massilia mucilaginosa sp. nov., Massilia frigida sp. nov. isolated from streams, lakes and regoliths.</title>
        <authorList>
            <person name="Holochova P."/>
            <person name="Sedlacek I."/>
            <person name="Kralova S."/>
            <person name="Maslanova I."/>
            <person name="Busse H.-J."/>
            <person name="Stankova E."/>
            <person name="Vrbovska V."/>
            <person name="Kovarovic V."/>
            <person name="Bartak M."/>
            <person name="Svec P."/>
            <person name="Pantucek R."/>
        </authorList>
    </citation>
    <scope>NUCLEOTIDE SEQUENCE [LARGE SCALE GENOMIC DNA]</scope>
    <source>
        <strain evidence="11 12">CCM 8733</strain>
    </source>
</reference>
<sequence length="479" mass="50412">MGHARLCGGATGGLRLLRRTSVQDVPRRQLRGLAELRRSRLRVLPDHRRQRLLPCAASLRRLVGLRLQRQLPSGLGLRQRDLLRRQSSLHPALRRRQRGARGAVRRRAAFRRGEHRPQALNAGRTRRHALCSQSRRLSMDILFVACGITVVLVLALAGFSKLGHAEDTASAMQAFGLPPRLAHWAAPLLPLAELGIAACLLVPGLAWAGALAATVLLALVTTLVTFALLQDKHPSCNCFGQVRSAPLGWGVALRSLLLTLCAAHLLLAGNPGLEQGLLSEAGRVAAELGTVVLASLAATCAILLQGWLSLNLVRQQGRLLLKIDNLEHRLAAAGIPASAPAWPSGPAPGFDAVTVAGSRVSSATLLGGGTPALLLFVSPDCAPCADLLAALPAWRGAQDAGERLVIVSSGTAQANRDQLGSMLGDDALLQREREISALFGVMATPSAVRIDAGGAIAAPLAVGRDQILALARGAACGRT</sequence>
<accession>A0ABX0NYI2</accession>
<evidence type="ECO:0000259" key="10">
    <source>
        <dbReference type="Pfam" id="PF07291"/>
    </source>
</evidence>
<feature type="compositionally biased region" description="Basic residues" evidence="8">
    <location>
        <begin position="92"/>
        <end position="110"/>
    </location>
</feature>
<protein>
    <recommendedName>
        <fullName evidence="4">Methylamine utilization protein MauE</fullName>
    </recommendedName>
</protein>
<feature type="region of interest" description="Disordered" evidence="8">
    <location>
        <begin position="89"/>
        <end position="124"/>
    </location>
</feature>
<comment type="caution">
    <text evidence="11">The sequence shown here is derived from an EMBL/GenBank/DDBJ whole genome shotgun (WGS) entry which is preliminary data.</text>
</comment>
<evidence type="ECO:0000256" key="2">
    <source>
        <dbReference type="ARBA" id="ARBA00004141"/>
    </source>
</evidence>
<keyword evidence="12" id="KW-1185">Reference proteome</keyword>
<comment type="pathway">
    <text evidence="3">One-carbon metabolism; methylamine degradation.</text>
</comment>
<comment type="function">
    <text evidence="1">May be specifically involved in the processing, transport, and/or maturation of the MADH beta-subunit.</text>
</comment>
<dbReference type="Proteomes" id="UP000609726">
    <property type="component" value="Unassembled WGS sequence"/>
</dbReference>
<evidence type="ECO:0000313" key="11">
    <source>
        <dbReference type="EMBL" id="NHZ91975.1"/>
    </source>
</evidence>
<feature type="transmembrane region" description="Helical" evidence="9">
    <location>
        <begin position="141"/>
        <end position="160"/>
    </location>
</feature>
<name>A0ABX0NYI2_9BURK</name>
<evidence type="ECO:0000313" key="12">
    <source>
        <dbReference type="Proteomes" id="UP000609726"/>
    </source>
</evidence>
<keyword evidence="6 9" id="KW-1133">Transmembrane helix</keyword>
<dbReference type="InterPro" id="IPR009908">
    <property type="entry name" value="Methylamine_util_MauE"/>
</dbReference>
<evidence type="ECO:0000256" key="3">
    <source>
        <dbReference type="ARBA" id="ARBA00004856"/>
    </source>
</evidence>
<proteinExistence type="predicted"/>
<dbReference type="Gene3D" id="3.40.30.10">
    <property type="entry name" value="Glutaredoxin"/>
    <property type="match status" value="1"/>
</dbReference>
<gene>
    <name evidence="11" type="ORF">F2P45_23635</name>
</gene>
<organism evidence="11 12">
    <name type="scientific">Massilia mucilaginosa</name>
    <dbReference type="NCBI Taxonomy" id="2609282"/>
    <lineage>
        <taxon>Bacteria</taxon>
        <taxon>Pseudomonadati</taxon>
        <taxon>Pseudomonadota</taxon>
        <taxon>Betaproteobacteria</taxon>
        <taxon>Burkholderiales</taxon>
        <taxon>Oxalobacteraceae</taxon>
        <taxon>Telluria group</taxon>
        <taxon>Massilia</taxon>
    </lineage>
</organism>
<keyword evidence="5 9" id="KW-0812">Transmembrane</keyword>
<comment type="subcellular location">
    <subcellularLocation>
        <location evidence="2">Membrane</location>
        <topology evidence="2">Multi-pass membrane protein</topology>
    </subcellularLocation>
</comment>
<feature type="transmembrane region" description="Helical" evidence="9">
    <location>
        <begin position="288"/>
        <end position="313"/>
    </location>
</feature>
<evidence type="ECO:0000256" key="9">
    <source>
        <dbReference type="SAM" id="Phobius"/>
    </source>
</evidence>
<evidence type="ECO:0000256" key="1">
    <source>
        <dbReference type="ARBA" id="ARBA00003475"/>
    </source>
</evidence>